<organism evidence="9 10">
    <name type="scientific">Texcoconibacillus texcoconensis</name>
    <dbReference type="NCBI Taxonomy" id="1095777"/>
    <lineage>
        <taxon>Bacteria</taxon>
        <taxon>Bacillati</taxon>
        <taxon>Bacillota</taxon>
        <taxon>Bacilli</taxon>
        <taxon>Bacillales</taxon>
        <taxon>Bacillaceae</taxon>
        <taxon>Texcoconibacillus</taxon>
    </lineage>
</organism>
<gene>
    <name evidence="9" type="ORF">HNQ41_001789</name>
</gene>
<evidence type="ECO:0000256" key="8">
    <source>
        <dbReference type="SAM" id="Phobius"/>
    </source>
</evidence>
<evidence type="ECO:0000256" key="4">
    <source>
        <dbReference type="ARBA" id="ARBA00022475"/>
    </source>
</evidence>
<keyword evidence="10" id="KW-1185">Reference proteome</keyword>
<feature type="transmembrane region" description="Helical" evidence="8">
    <location>
        <begin position="217"/>
        <end position="238"/>
    </location>
</feature>
<evidence type="ECO:0000256" key="3">
    <source>
        <dbReference type="ARBA" id="ARBA00022448"/>
    </source>
</evidence>
<proteinExistence type="inferred from homology"/>
<dbReference type="Proteomes" id="UP000551878">
    <property type="component" value="Unassembled WGS sequence"/>
</dbReference>
<dbReference type="Gene3D" id="1.20.1530.20">
    <property type="match status" value="2"/>
</dbReference>
<dbReference type="GO" id="GO:0055085">
    <property type="term" value="P:transmembrane transport"/>
    <property type="evidence" value="ECO:0007669"/>
    <property type="project" value="InterPro"/>
</dbReference>
<feature type="transmembrane region" description="Helical" evidence="8">
    <location>
        <begin position="6"/>
        <end position="22"/>
    </location>
</feature>
<evidence type="ECO:0008006" key="11">
    <source>
        <dbReference type="Google" id="ProtNLM"/>
    </source>
</evidence>
<accession>A0A840QQG4</accession>
<dbReference type="Pfam" id="PF03547">
    <property type="entry name" value="Mem_trans"/>
    <property type="match status" value="2"/>
</dbReference>
<dbReference type="InterPro" id="IPR004776">
    <property type="entry name" value="Mem_transp_PIN-like"/>
</dbReference>
<dbReference type="RefSeq" id="WP_184664049.1">
    <property type="nucleotide sequence ID" value="NZ_JACHHB010000007.1"/>
</dbReference>
<feature type="transmembrane region" description="Helical" evidence="8">
    <location>
        <begin position="278"/>
        <end position="297"/>
    </location>
</feature>
<feature type="transmembrane region" description="Helical" evidence="8">
    <location>
        <begin position="154"/>
        <end position="175"/>
    </location>
</feature>
<evidence type="ECO:0000313" key="10">
    <source>
        <dbReference type="Proteomes" id="UP000551878"/>
    </source>
</evidence>
<reference evidence="9 10" key="1">
    <citation type="submission" date="2020-08" db="EMBL/GenBank/DDBJ databases">
        <title>Genomic Encyclopedia of Type Strains, Phase IV (KMG-IV): sequencing the most valuable type-strain genomes for metagenomic binning, comparative biology and taxonomic classification.</title>
        <authorList>
            <person name="Goeker M."/>
        </authorList>
    </citation>
    <scope>NUCLEOTIDE SEQUENCE [LARGE SCALE GENOMIC DNA]</scope>
    <source>
        <strain evidence="9 10">DSM 24696</strain>
    </source>
</reference>
<keyword evidence="4" id="KW-1003">Cell membrane</keyword>
<sequence>MSVLIEVVLPVIFVFVIGYVIQRWRQMELRSISSLAIYVLVPCLILTTFQETEMNMDLLYMVIFSIVFFLVLLLINKGYARIRKLPPNTESGLILATAFMNSGNYGVPVILFAFGNTGFAYAVIFMVIQTLMMSVLGIYYAAKGSTGIRTALYTLLKMPATYATMIAILLNILNIKIPSSLYQPIELISEAAIPVVMVLLGMQLANIKLNEAPWSHITYAVLLRLVVSPIIAFILTSFMPISTMMQQVLIIATAMPAAATTTMYAVQFDAEPKLVSSITLVSTLLSVISITVLLIFIG</sequence>
<feature type="transmembrane region" description="Helical" evidence="8">
    <location>
        <begin position="34"/>
        <end position="52"/>
    </location>
</feature>
<evidence type="ECO:0000256" key="7">
    <source>
        <dbReference type="ARBA" id="ARBA00023136"/>
    </source>
</evidence>
<feature type="transmembrane region" description="Helical" evidence="8">
    <location>
        <begin position="187"/>
        <end position="205"/>
    </location>
</feature>
<evidence type="ECO:0000256" key="1">
    <source>
        <dbReference type="ARBA" id="ARBA00004651"/>
    </source>
</evidence>
<keyword evidence="7 8" id="KW-0472">Membrane</keyword>
<dbReference type="AlphaFoldDB" id="A0A840QQG4"/>
<feature type="transmembrane region" description="Helical" evidence="8">
    <location>
        <begin position="92"/>
        <end position="114"/>
    </location>
</feature>
<comment type="similarity">
    <text evidence="2">Belongs to the auxin efflux carrier (TC 2.A.69) family.</text>
</comment>
<feature type="transmembrane region" description="Helical" evidence="8">
    <location>
        <begin position="244"/>
        <end position="266"/>
    </location>
</feature>
<dbReference type="PANTHER" id="PTHR36838">
    <property type="entry name" value="AUXIN EFFLUX CARRIER FAMILY PROTEIN"/>
    <property type="match status" value="1"/>
</dbReference>
<dbReference type="GO" id="GO:0005886">
    <property type="term" value="C:plasma membrane"/>
    <property type="evidence" value="ECO:0007669"/>
    <property type="project" value="UniProtKB-SubCell"/>
</dbReference>
<dbReference type="EMBL" id="JACHHB010000007">
    <property type="protein sequence ID" value="MBB5173600.1"/>
    <property type="molecule type" value="Genomic_DNA"/>
</dbReference>
<keyword evidence="6 8" id="KW-1133">Transmembrane helix</keyword>
<feature type="transmembrane region" description="Helical" evidence="8">
    <location>
        <begin position="120"/>
        <end position="142"/>
    </location>
</feature>
<comment type="caution">
    <text evidence="9">The sequence shown here is derived from an EMBL/GenBank/DDBJ whole genome shotgun (WGS) entry which is preliminary data.</text>
</comment>
<dbReference type="InterPro" id="IPR038770">
    <property type="entry name" value="Na+/solute_symporter_sf"/>
</dbReference>
<evidence type="ECO:0000256" key="6">
    <source>
        <dbReference type="ARBA" id="ARBA00022989"/>
    </source>
</evidence>
<evidence type="ECO:0000313" key="9">
    <source>
        <dbReference type="EMBL" id="MBB5173600.1"/>
    </source>
</evidence>
<comment type="subcellular location">
    <subcellularLocation>
        <location evidence="1">Cell membrane</location>
        <topology evidence="1">Multi-pass membrane protein</topology>
    </subcellularLocation>
</comment>
<evidence type="ECO:0000256" key="2">
    <source>
        <dbReference type="ARBA" id="ARBA00010145"/>
    </source>
</evidence>
<name>A0A840QQG4_9BACI</name>
<keyword evidence="5 8" id="KW-0812">Transmembrane</keyword>
<evidence type="ECO:0000256" key="5">
    <source>
        <dbReference type="ARBA" id="ARBA00022692"/>
    </source>
</evidence>
<feature type="transmembrane region" description="Helical" evidence="8">
    <location>
        <begin position="58"/>
        <end position="80"/>
    </location>
</feature>
<protein>
    <recommendedName>
        <fullName evidence="11">Transporter</fullName>
    </recommendedName>
</protein>
<keyword evidence="3" id="KW-0813">Transport</keyword>
<dbReference type="PANTHER" id="PTHR36838:SF1">
    <property type="entry name" value="SLR1864 PROTEIN"/>
    <property type="match status" value="1"/>
</dbReference>